<name>A0A1N7NJN9_9FLAO</name>
<gene>
    <name evidence="1" type="ORF">SAMN05421789_11535</name>
</gene>
<keyword evidence="2" id="KW-1185">Reference proteome</keyword>
<dbReference type="InterPro" id="IPR035093">
    <property type="entry name" value="RelE/ParE_toxin_dom_sf"/>
</dbReference>
<proteinExistence type="predicted"/>
<reference evidence="2" key="1">
    <citation type="submission" date="2017-01" db="EMBL/GenBank/DDBJ databases">
        <authorList>
            <person name="Varghese N."/>
            <person name="Submissions S."/>
        </authorList>
    </citation>
    <scope>NUCLEOTIDE SEQUENCE [LARGE SCALE GENOMIC DNA]</scope>
    <source>
        <strain evidence="2">DSM 23145</strain>
    </source>
</reference>
<evidence type="ECO:0000313" key="2">
    <source>
        <dbReference type="Proteomes" id="UP000185839"/>
    </source>
</evidence>
<dbReference type="Proteomes" id="UP000185839">
    <property type="component" value="Unassembled WGS sequence"/>
</dbReference>
<protein>
    <submittedName>
        <fullName evidence="1">Plasmid stabilization system protein ParE</fullName>
    </submittedName>
</protein>
<dbReference type="AlphaFoldDB" id="A0A1N7NJN9"/>
<dbReference type="RefSeq" id="WP_076388191.1">
    <property type="nucleotide sequence ID" value="NZ_FTOI01000015.1"/>
</dbReference>
<organism evidence="1 2">
    <name type="scientific">Kaistella chaponensis</name>
    <dbReference type="NCBI Taxonomy" id="713588"/>
    <lineage>
        <taxon>Bacteria</taxon>
        <taxon>Pseudomonadati</taxon>
        <taxon>Bacteroidota</taxon>
        <taxon>Flavobacteriia</taxon>
        <taxon>Flavobacteriales</taxon>
        <taxon>Weeksellaceae</taxon>
        <taxon>Chryseobacterium group</taxon>
        <taxon>Kaistella</taxon>
    </lineage>
</organism>
<evidence type="ECO:0000313" key="1">
    <source>
        <dbReference type="EMBL" id="SIS98633.1"/>
    </source>
</evidence>
<accession>A0A1N7NJN9</accession>
<dbReference type="STRING" id="713588.SAMN05421789_11535"/>
<dbReference type="EMBL" id="FTOI01000015">
    <property type="protein sequence ID" value="SIS98633.1"/>
    <property type="molecule type" value="Genomic_DNA"/>
</dbReference>
<dbReference type="Gene3D" id="3.30.2310.20">
    <property type="entry name" value="RelE-like"/>
    <property type="match status" value="1"/>
</dbReference>
<dbReference type="OrthoDB" id="1098070at2"/>
<sequence length="102" mass="12264">MKIRYSKNALKTLQEIIEFLESKWTDKEIQNLNNDFEKFIQSLNDRIISYPKINSKDNLRFALIGKKQVKVFFELHDDSVEILLFWANKKDPENLKYLLNLK</sequence>